<dbReference type="EMBL" id="JADOXO010000015">
    <property type="protein sequence ID" value="KAF9819776.1"/>
    <property type="molecule type" value="Genomic_DNA"/>
</dbReference>
<dbReference type="Gene3D" id="3.40.50.620">
    <property type="entry name" value="HUPs"/>
    <property type="match status" value="1"/>
</dbReference>
<reference evidence="2" key="2">
    <citation type="journal article" name="Front. Microbiol.">
        <title>Degradative Capacity of Two Strains of Rhodonia placenta: From Phenotype to Genotype.</title>
        <authorList>
            <person name="Kolle M."/>
            <person name="Horta M.A.C."/>
            <person name="Nowrousian M."/>
            <person name="Ohm R.A."/>
            <person name="Benz J.P."/>
            <person name="Pilgard A."/>
        </authorList>
    </citation>
    <scope>NUCLEOTIDE SEQUENCE</scope>
    <source>
        <strain evidence="2">FPRL280</strain>
    </source>
</reference>
<gene>
    <name evidence="2" type="ORF">IEO21_01867</name>
</gene>
<evidence type="ECO:0000313" key="2">
    <source>
        <dbReference type="EMBL" id="KAF9819776.1"/>
    </source>
</evidence>
<protein>
    <recommendedName>
        <fullName evidence="1">Cytidyltransferase-like domain-containing protein</fullName>
    </recommendedName>
</protein>
<evidence type="ECO:0000313" key="3">
    <source>
        <dbReference type="Proteomes" id="UP000639403"/>
    </source>
</evidence>
<accession>A0A8H7U5N0</accession>
<feature type="domain" description="Cytidyltransferase-like" evidence="1">
    <location>
        <begin position="63"/>
        <end position="212"/>
    </location>
</feature>
<organism evidence="2 3">
    <name type="scientific">Rhodonia placenta</name>
    <dbReference type="NCBI Taxonomy" id="104341"/>
    <lineage>
        <taxon>Eukaryota</taxon>
        <taxon>Fungi</taxon>
        <taxon>Dikarya</taxon>
        <taxon>Basidiomycota</taxon>
        <taxon>Agaricomycotina</taxon>
        <taxon>Agaricomycetes</taxon>
        <taxon>Polyporales</taxon>
        <taxon>Adustoporiaceae</taxon>
        <taxon>Rhodonia</taxon>
    </lineage>
</organism>
<dbReference type="Proteomes" id="UP000639403">
    <property type="component" value="Unassembled WGS sequence"/>
</dbReference>
<comment type="caution">
    <text evidence="2">The sequence shown here is derived from an EMBL/GenBank/DDBJ whole genome shotgun (WGS) entry which is preliminary data.</text>
</comment>
<evidence type="ECO:0000259" key="1">
    <source>
        <dbReference type="Pfam" id="PF01467"/>
    </source>
</evidence>
<dbReference type="GO" id="GO:0015937">
    <property type="term" value="P:coenzyme A biosynthetic process"/>
    <property type="evidence" value="ECO:0007669"/>
    <property type="project" value="TreeGrafter"/>
</dbReference>
<proteinExistence type="predicted"/>
<dbReference type="AlphaFoldDB" id="A0A8H7U5N0"/>
<dbReference type="CDD" id="cd02164">
    <property type="entry name" value="PPAT_CoAS"/>
    <property type="match status" value="1"/>
</dbReference>
<reference evidence="2" key="1">
    <citation type="submission" date="2020-11" db="EMBL/GenBank/DDBJ databases">
        <authorList>
            <person name="Koelle M."/>
            <person name="Horta M.A.C."/>
            <person name="Nowrousian M."/>
            <person name="Ohm R.A."/>
            <person name="Benz P."/>
            <person name="Pilgard A."/>
        </authorList>
    </citation>
    <scope>NUCLEOTIDE SEQUENCE</scope>
    <source>
        <strain evidence="2">FPRL280</strain>
    </source>
</reference>
<sequence>MPVCPADDATVAARAPESSLIPASLQGRTGTIVLQPGKRPHVSPGLPSPPPSGAPPLFRVAALGGTFDHLHAGHKILLSMGAWVAREKLIVGITDDALLRKKAHREVLENVALRTARTRAFLERFKPGLHYDIVPISDVYGPTAWDPDVQALIVSKETLSGAASIHRLRQEKSLPPLHTFVIDVISATEASVDDKDAEMLKNTKMSSTFIRRWIVQNQTRVESK</sequence>
<name>A0A8H7U5N0_9APHY</name>
<dbReference type="PANTHER" id="PTHR10695">
    <property type="entry name" value="DEPHOSPHO-COA KINASE-RELATED"/>
    <property type="match status" value="1"/>
</dbReference>
<dbReference type="InterPro" id="IPR004821">
    <property type="entry name" value="Cyt_trans-like"/>
</dbReference>
<dbReference type="InterPro" id="IPR014729">
    <property type="entry name" value="Rossmann-like_a/b/a_fold"/>
</dbReference>
<dbReference type="GO" id="GO:0004140">
    <property type="term" value="F:dephospho-CoA kinase activity"/>
    <property type="evidence" value="ECO:0007669"/>
    <property type="project" value="TreeGrafter"/>
</dbReference>
<dbReference type="SUPFAM" id="SSF52374">
    <property type="entry name" value="Nucleotidylyl transferase"/>
    <property type="match status" value="1"/>
</dbReference>
<dbReference type="Pfam" id="PF01467">
    <property type="entry name" value="CTP_transf_like"/>
    <property type="match status" value="1"/>
</dbReference>
<dbReference type="PANTHER" id="PTHR10695:SF46">
    <property type="entry name" value="BIFUNCTIONAL COENZYME A SYNTHASE-RELATED"/>
    <property type="match status" value="1"/>
</dbReference>